<dbReference type="Gene3D" id="3.40.50.10330">
    <property type="entry name" value="Probable inorganic polyphosphate/atp-NAD kinase, domain 1"/>
    <property type="match status" value="1"/>
</dbReference>
<dbReference type="SMART" id="SM00046">
    <property type="entry name" value="DAGKc"/>
    <property type="match status" value="1"/>
</dbReference>
<reference evidence="11" key="2">
    <citation type="submission" date="2023-06" db="EMBL/GenBank/DDBJ databases">
        <title>Identification and characterization of horizontal gene transfer across gut microbiota members of farm animals based on homology search.</title>
        <authorList>
            <person name="Zeman M."/>
            <person name="Kubasova T."/>
            <person name="Jahodarova E."/>
            <person name="Nykrynova M."/>
            <person name="Rychlik I."/>
        </authorList>
    </citation>
    <scope>NUCLEOTIDE SEQUENCE [LARGE SCALE GENOMIC DNA]</scope>
    <source>
        <strain evidence="11">ET39</strain>
    </source>
</reference>
<evidence type="ECO:0000256" key="7">
    <source>
        <dbReference type="ARBA" id="ARBA00023209"/>
    </source>
</evidence>
<accession>A0ABT7UDJ2</accession>
<dbReference type="PANTHER" id="PTHR12358">
    <property type="entry name" value="SPHINGOSINE KINASE"/>
    <property type="match status" value="1"/>
</dbReference>
<keyword evidence="5 10" id="KW-0418">Kinase</keyword>
<dbReference type="NCBIfam" id="TIGR00147">
    <property type="entry name" value="YegS/Rv2252/BmrU family lipid kinase"/>
    <property type="match status" value="1"/>
</dbReference>
<organism evidence="10 11">
    <name type="scientific">Amedibacillus dolichus</name>
    <dbReference type="NCBI Taxonomy" id="31971"/>
    <lineage>
        <taxon>Bacteria</taxon>
        <taxon>Bacillati</taxon>
        <taxon>Bacillota</taxon>
        <taxon>Erysipelotrichia</taxon>
        <taxon>Erysipelotrichales</taxon>
        <taxon>Erysipelotrichaceae</taxon>
        <taxon>Amedibacillus</taxon>
    </lineage>
</organism>
<dbReference type="GO" id="GO:0016301">
    <property type="term" value="F:kinase activity"/>
    <property type="evidence" value="ECO:0007669"/>
    <property type="project" value="UniProtKB-KW"/>
</dbReference>
<evidence type="ECO:0000313" key="10">
    <source>
        <dbReference type="EMBL" id="MDM8157691.1"/>
    </source>
</evidence>
<sequence length="304" mass="33726">MKHVFIINSQSAEKKRKRLTEEIHRLFPEDEAVIEVTDHPGHAKQLARQYASEGTMLRIYACGGDGTLHEVVNGVLGFSHVQVAVIPIGTGNDFIKAFPSYRSQDFLCLENYQDAKLAKSDVLMVDEEASINTVSAGLDVKVAYHVDKFKQLPFAHGVLPYFLGLLVSMAGSISEDLIVEIDGRREAFSDYLFVVAGNGRCYGGGYCPAPKARVDDGWFDYSLIRKVSRAKIITLSGKYKKGTHLAYKEFVRDGRAKTMRIWTGGKRIRLNLDGELYETSDPLITLAEQKIHLALPNPRSGASG</sequence>
<feature type="domain" description="DAGKc" evidence="9">
    <location>
        <begin position="1"/>
        <end position="128"/>
    </location>
</feature>
<protein>
    <submittedName>
        <fullName evidence="10">YegS/Rv2252/BmrU family lipid kinase</fullName>
    </submittedName>
</protein>
<keyword evidence="11" id="KW-1185">Reference proteome</keyword>
<dbReference type="InterPro" id="IPR050187">
    <property type="entry name" value="Lipid_Phosphate_FormReg"/>
</dbReference>
<reference evidence="10 11" key="1">
    <citation type="submission" date="2023-06" db="EMBL/GenBank/DDBJ databases">
        <title>Identification and characterization of horizontal gene transfer across gut microbiota members of farm animals based on homology search.</title>
        <authorList>
            <person name="Schwarzerova J."/>
            <person name="Nykrynova M."/>
            <person name="Jureckova K."/>
            <person name="Cejkova D."/>
            <person name="Rychlik I."/>
        </authorList>
    </citation>
    <scope>NUCLEOTIDE SEQUENCE [LARGE SCALE GENOMIC DNA]</scope>
    <source>
        <strain evidence="10 11">ET39</strain>
    </source>
</reference>
<evidence type="ECO:0000256" key="1">
    <source>
        <dbReference type="ARBA" id="ARBA00001946"/>
    </source>
</evidence>
<proteinExistence type="inferred from homology"/>
<dbReference type="Proteomes" id="UP001529340">
    <property type="component" value="Unassembled WGS sequence"/>
</dbReference>
<evidence type="ECO:0000256" key="2">
    <source>
        <dbReference type="ARBA" id="ARBA00005983"/>
    </source>
</evidence>
<comment type="similarity">
    <text evidence="2">Belongs to the diacylglycerol/lipid kinase family.</text>
</comment>
<dbReference type="RefSeq" id="WP_289608137.1">
    <property type="nucleotide sequence ID" value="NZ_JAUDCG010000039.1"/>
</dbReference>
<evidence type="ECO:0000256" key="6">
    <source>
        <dbReference type="ARBA" id="ARBA00022840"/>
    </source>
</evidence>
<dbReference type="InterPro" id="IPR001206">
    <property type="entry name" value="Diacylglycerol_kinase_cat_dom"/>
</dbReference>
<dbReference type="SUPFAM" id="SSF111331">
    <property type="entry name" value="NAD kinase/diacylglycerol kinase-like"/>
    <property type="match status" value="1"/>
</dbReference>
<reference evidence="10 11" key="3">
    <citation type="submission" date="2023-06" db="EMBL/GenBank/DDBJ databases">
        <authorList>
            <person name="Zeman M."/>
            <person name="Kubasova T."/>
            <person name="Jahodarova E."/>
            <person name="Nykrynova M."/>
            <person name="Rychlik I."/>
        </authorList>
    </citation>
    <scope>NUCLEOTIDE SEQUENCE [LARGE SCALE GENOMIC DNA]</scope>
    <source>
        <strain evidence="10 11">ET39</strain>
    </source>
</reference>
<comment type="cofactor">
    <cofactor evidence="1">
        <name>Mg(2+)</name>
        <dbReference type="ChEBI" id="CHEBI:18420"/>
    </cofactor>
</comment>
<keyword evidence="4" id="KW-0547">Nucleotide-binding</keyword>
<evidence type="ECO:0000256" key="5">
    <source>
        <dbReference type="ARBA" id="ARBA00022777"/>
    </source>
</evidence>
<keyword evidence="3" id="KW-0808">Transferase</keyword>
<keyword evidence="7" id="KW-0594">Phospholipid biosynthesis</keyword>
<dbReference type="Pfam" id="PF00781">
    <property type="entry name" value="DAGK_cat"/>
    <property type="match status" value="1"/>
</dbReference>
<dbReference type="PANTHER" id="PTHR12358:SF54">
    <property type="entry name" value="SPHINGOSINE KINASE RELATED PROTEIN"/>
    <property type="match status" value="1"/>
</dbReference>
<gene>
    <name evidence="10" type="ORF">QUV96_08580</name>
</gene>
<dbReference type="PROSITE" id="PS50146">
    <property type="entry name" value="DAGK"/>
    <property type="match status" value="1"/>
</dbReference>
<keyword evidence="8" id="KW-1208">Phospholipid metabolism</keyword>
<dbReference type="EMBL" id="JAUDCG010000039">
    <property type="protein sequence ID" value="MDM8157691.1"/>
    <property type="molecule type" value="Genomic_DNA"/>
</dbReference>
<evidence type="ECO:0000256" key="3">
    <source>
        <dbReference type="ARBA" id="ARBA00022679"/>
    </source>
</evidence>
<dbReference type="InterPro" id="IPR045540">
    <property type="entry name" value="YegS/DAGK_C"/>
</dbReference>
<dbReference type="InterPro" id="IPR005218">
    <property type="entry name" value="Diacylglycerol/lipid_kinase"/>
</dbReference>
<keyword evidence="6" id="KW-0067">ATP-binding</keyword>
<evidence type="ECO:0000313" key="11">
    <source>
        <dbReference type="Proteomes" id="UP001529340"/>
    </source>
</evidence>
<keyword evidence="7" id="KW-0444">Lipid biosynthesis</keyword>
<name>A0ABT7UDJ2_9FIRM</name>
<keyword evidence="7" id="KW-0443">Lipid metabolism</keyword>
<dbReference type="InterPro" id="IPR016064">
    <property type="entry name" value="NAD/diacylglycerol_kinase_sf"/>
</dbReference>
<evidence type="ECO:0000256" key="8">
    <source>
        <dbReference type="ARBA" id="ARBA00023264"/>
    </source>
</evidence>
<dbReference type="Gene3D" id="2.60.200.40">
    <property type="match status" value="1"/>
</dbReference>
<dbReference type="Pfam" id="PF19279">
    <property type="entry name" value="YegS_C"/>
    <property type="match status" value="1"/>
</dbReference>
<evidence type="ECO:0000259" key="9">
    <source>
        <dbReference type="PROSITE" id="PS50146"/>
    </source>
</evidence>
<evidence type="ECO:0000256" key="4">
    <source>
        <dbReference type="ARBA" id="ARBA00022741"/>
    </source>
</evidence>
<comment type="caution">
    <text evidence="10">The sequence shown here is derived from an EMBL/GenBank/DDBJ whole genome shotgun (WGS) entry which is preliminary data.</text>
</comment>
<dbReference type="InterPro" id="IPR017438">
    <property type="entry name" value="ATP-NAD_kinase_N"/>
</dbReference>